<protein>
    <submittedName>
        <fullName evidence="2">Uncharacterized protein</fullName>
    </submittedName>
</protein>
<dbReference type="PANTHER" id="PTHR35483">
    <property type="entry name" value="NUCLEUSENVELOPE PROTEIN"/>
    <property type="match status" value="1"/>
</dbReference>
<feature type="compositionally biased region" description="Low complexity" evidence="1">
    <location>
        <begin position="186"/>
        <end position="195"/>
    </location>
</feature>
<feature type="region of interest" description="Disordered" evidence="1">
    <location>
        <begin position="302"/>
        <end position="373"/>
    </location>
</feature>
<keyword evidence="3" id="KW-1185">Reference proteome</keyword>
<evidence type="ECO:0000256" key="1">
    <source>
        <dbReference type="SAM" id="MobiDB-lite"/>
    </source>
</evidence>
<feature type="region of interest" description="Disordered" evidence="1">
    <location>
        <begin position="243"/>
        <end position="264"/>
    </location>
</feature>
<evidence type="ECO:0000313" key="2">
    <source>
        <dbReference type="EMBL" id="GFY87500.1"/>
    </source>
</evidence>
<name>A0A7J0EM83_9ERIC</name>
<sequence length="595" mass="68860">MSCIQVTAYHPSVNLGTPSVRFRSICHSGCTPCMLCVAPTHINRFPRISLKIASSISAYRQRAPVCLFGGKGKSENTDDIPTCVEDGRGGSLAKEFRAVITVSTSEFFLTLVPTEIISLYWTPNCYQATPWKTFEKAMRSSKKEPPAEELLKQQMAKEEYYDDGDSGYDDGGSSRGNRRGGGNGDFSGQSGDDGSSWISDDISQATFATIGLVCVYIYILHGEEITQVAKELVMGKLGSFLRRRREAEEEEEEEEVEPLMDRGIQTARLGIKPKRIKSPKVEDEDREELKGMSSSELVLKLELESESESESDVEVGDTEELELRSFSEVEEEELERRSFPEVEDEEELERKSFQEMEDKEELEPILRSSRKGEEEDEELSLIRAFLDMPRFKDIPKMYPIILEYLSKTDDEEEIEGFLRSLPDEEDEEEIERVLRSFPEVENKDFEPNQEKEVGIFRSFPKVEDEEFEPMLRSLSEWVDEASEPNQEEEEEDMKEERILRSFLKVQDAEFDRVLRSFPAMEDEEFKPYQEEEEEEEAAVNEHAEEYEIILRSYQEEEERILRSFQELEEEKGPLSEEEEEEENDNEEDERLHRSY</sequence>
<feature type="region of interest" description="Disordered" evidence="1">
    <location>
        <begin position="562"/>
        <end position="595"/>
    </location>
</feature>
<dbReference type="GO" id="GO:0009507">
    <property type="term" value="C:chloroplast"/>
    <property type="evidence" value="ECO:0007669"/>
    <property type="project" value="TreeGrafter"/>
</dbReference>
<gene>
    <name evidence="2" type="ORF">Acr_05g0011390</name>
</gene>
<feature type="region of interest" description="Disordered" evidence="1">
    <location>
        <begin position="476"/>
        <end position="495"/>
    </location>
</feature>
<feature type="compositionally biased region" description="Gly residues" evidence="1">
    <location>
        <begin position="169"/>
        <end position="185"/>
    </location>
</feature>
<evidence type="ECO:0000313" key="3">
    <source>
        <dbReference type="Proteomes" id="UP000585474"/>
    </source>
</evidence>
<feature type="compositionally biased region" description="Acidic residues" evidence="1">
    <location>
        <begin position="304"/>
        <end position="320"/>
    </location>
</feature>
<dbReference type="EMBL" id="BJWL01000005">
    <property type="protein sequence ID" value="GFY87500.1"/>
    <property type="molecule type" value="Genomic_DNA"/>
</dbReference>
<accession>A0A7J0EM83</accession>
<organism evidence="2 3">
    <name type="scientific">Actinidia rufa</name>
    <dbReference type="NCBI Taxonomy" id="165716"/>
    <lineage>
        <taxon>Eukaryota</taxon>
        <taxon>Viridiplantae</taxon>
        <taxon>Streptophyta</taxon>
        <taxon>Embryophyta</taxon>
        <taxon>Tracheophyta</taxon>
        <taxon>Spermatophyta</taxon>
        <taxon>Magnoliopsida</taxon>
        <taxon>eudicotyledons</taxon>
        <taxon>Gunneridae</taxon>
        <taxon>Pentapetalae</taxon>
        <taxon>asterids</taxon>
        <taxon>Ericales</taxon>
        <taxon>Actinidiaceae</taxon>
        <taxon>Actinidia</taxon>
    </lineage>
</organism>
<feature type="region of interest" description="Disordered" evidence="1">
    <location>
        <begin position="161"/>
        <end position="195"/>
    </location>
</feature>
<dbReference type="Proteomes" id="UP000585474">
    <property type="component" value="Unassembled WGS sequence"/>
</dbReference>
<dbReference type="PANTHER" id="PTHR35483:SF1">
    <property type="entry name" value="GLYCINE-RICH PROTEIN-RELATED"/>
    <property type="match status" value="1"/>
</dbReference>
<feature type="compositionally biased region" description="Acidic residues" evidence="1">
    <location>
        <begin position="248"/>
        <end position="258"/>
    </location>
</feature>
<proteinExistence type="predicted"/>
<comment type="caution">
    <text evidence="2">The sequence shown here is derived from an EMBL/GenBank/DDBJ whole genome shotgun (WGS) entry which is preliminary data.</text>
</comment>
<dbReference type="AlphaFoldDB" id="A0A7J0EM83"/>
<dbReference type="OrthoDB" id="1680511at2759"/>
<feature type="compositionally biased region" description="Acidic residues" evidence="1">
    <location>
        <begin position="477"/>
        <end position="493"/>
    </location>
</feature>
<feature type="compositionally biased region" description="Acidic residues" evidence="1">
    <location>
        <begin position="575"/>
        <end position="588"/>
    </location>
</feature>
<reference evidence="2 3" key="1">
    <citation type="submission" date="2019-07" db="EMBL/GenBank/DDBJ databases">
        <title>De Novo Assembly of kiwifruit Actinidia rufa.</title>
        <authorList>
            <person name="Sugita-Konishi S."/>
            <person name="Sato K."/>
            <person name="Mori E."/>
            <person name="Abe Y."/>
            <person name="Kisaki G."/>
            <person name="Hamano K."/>
            <person name="Suezawa K."/>
            <person name="Otani M."/>
            <person name="Fukuda T."/>
            <person name="Manabe T."/>
            <person name="Gomi K."/>
            <person name="Tabuchi M."/>
            <person name="Akimitsu K."/>
            <person name="Kataoka I."/>
        </authorList>
    </citation>
    <scope>NUCLEOTIDE SEQUENCE [LARGE SCALE GENOMIC DNA]</scope>
    <source>
        <strain evidence="3">cv. Fuchu</strain>
    </source>
</reference>